<dbReference type="AlphaFoldDB" id="A0A3M7RQQ7"/>
<comment type="caution">
    <text evidence="2">The sequence shown here is derived from an EMBL/GenBank/DDBJ whole genome shotgun (WGS) entry which is preliminary data.</text>
</comment>
<feature type="region of interest" description="Disordered" evidence="1">
    <location>
        <begin position="111"/>
        <end position="134"/>
    </location>
</feature>
<accession>A0A3M7RQQ7</accession>
<dbReference type="STRING" id="10195.A0A3M7RQQ7"/>
<evidence type="ECO:0000313" key="3">
    <source>
        <dbReference type="Proteomes" id="UP000276133"/>
    </source>
</evidence>
<feature type="compositionally biased region" description="Basic and acidic residues" evidence="1">
    <location>
        <begin position="111"/>
        <end position="121"/>
    </location>
</feature>
<reference evidence="2 3" key="1">
    <citation type="journal article" date="2018" name="Sci. Rep.">
        <title>Genomic signatures of local adaptation to the degree of environmental predictability in rotifers.</title>
        <authorList>
            <person name="Franch-Gras L."/>
            <person name="Hahn C."/>
            <person name="Garcia-Roger E.M."/>
            <person name="Carmona M.J."/>
            <person name="Serra M."/>
            <person name="Gomez A."/>
        </authorList>
    </citation>
    <scope>NUCLEOTIDE SEQUENCE [LARGE SCALE GENOMIC DNA]</scope>
    <source>
        <strain evidence="2">HYR1</strain>
    </source>
</reference>
<dbReference type="Proteomes" id="UP000276133">
    <property type="component" value="Unassembled WGS sequence"/>
</dbReference>
<proteinExistence type="predicted"/>
<evidence type="ECO:0000256" key="1">
    <source>
        <dbReference type="SAM" id="MobiDB-lite"/>
    </source>
</evidence>
<name>A0A3M7RQQ7_BRAPC</name>
<evidence type="ECO:0000313" key="2">
    <source>
        <dbReference type="EMBL" id="RNA25730.1"/>
    </source>
</evidence>
<gene>
    <name evidence="2" type="ORF">BpHYR1_023739</name>
</gene>
<sequence length="134" mass="15689">MEPISCLKMQIKSRISEDRPERKNGSRRAKISFPKEVENIIGSLSGTTIMYKGHNIAKFPLKDTICEKYHQKGYLTIKCSIAEKLKSHERKMINFNDLYIDQEETQSIIEAEQKDNDEHMMPKTYSESYPQEKE</sequence>
<dbReference type="EMBL" id="REGN01002867">
    <property type="protein sequence ID" value="RNA25730.1"/>
    <property type="molecule type" value="Genomic_DNA"/>
</dbReference>
<protein>
    <submittedName>
        <fullName evidence="2">Uncharacterized protein</fullName>
    </submittedName>
</protein>
<keyword evidence="3" id="KW-1185">Reference proteome</keyword>
<organism evidence="2 3">
    <name type="scientific">Brachionus plicatilis</name>
    <name type="common">Marine rotifer</name>
    <name type="synonym">Brachionus muelleri</name>
    <dbReference type="NCBI Taxonomy" id="10195"/>
    <lineage>
        <taxon>Eukaryota</taxon>
        <taxon>Metazoa</taxon>
        <taxon>Spiralia</taxon>
        <taxon>Gnathifera</taxon>
        <taxon>Rotifera</taxon>
        <taxon>Eurotatoria</taxon>
        <taxon>Monogononta</taxon>
        <taxon>Pseudotrocha</taxon>
        <taxon>Ploima</taxon>
        <taxon>Brachionidae</taxon>
        <taxon>Brachionus</taxon>
    </lineage>
</organism>
<feature type="compositionally biased region" description="Polar residues" evidence="1">
    <location>
        <begin position="125"/>
        <end position="134"/>
    </location>
</feature>